<gene>
    <name evidence="1" type="ORF">BDR25DRAFT_304469</name>
</gene>
<accession>A0ACB6QQS6</accession>
<dbReference type="EMBL" id="MU003512">
    <property type="protein sequence ID" value="KAF2469344.1"/>
    <property type="molecule type" value="Genomic_DNA"/>
</dbReference>
<proteinExistence type="predicted"/>
<dbReference type="Proteomes" id="UP000799755">
    <property type="component" value="Unassembled WGS sequence"/>
</dbReference>
<organism evidence="1 2">
    <name type="scientific">Lindgomyces ingoldianus</name>
    <dbReference type="NCBI Taxonomy" id="673940"/>
    <lineage>
        <taxon>Eukaryota</taxon>
        <taxon>Fungi</taxon>
        <taxon>Dikarya</taxon>
        <taxon>Ascomycota</taxon>
        <taxon>Pezizomycotina</taxon>
        <taxon>Dothideomycetes</taxon>
        <taxon>Pleosporomycetidae</taxon>
        <taxon>Pleosporales</taxon>
        <taxon>Lindgomycetaceae</taxon>
        <taxon>Lindgomyces</taxon>
    </lineage>
</organism>
<keyword evidence="2" id="KW-1185">Reference proteome</keyword>
<sequence length="403" mass="45454">MPSPSLPQGSPQPHTTTTPATLNPITPFFFEQYPPATATISSPLFHLPRETRDQIYANLFSSSRYQCREGNLDAIYGYRSPSNSTGLPRWILACKQLLSEALTEFYRGARCVHGDGGTPKHTPTTLSPYSLISLHRVRRLEFGYDESTPIPLNFAPGIRKTDHSGAVVTIPAIDPSEANIPNIRQLSEQLRATVHEVRELRFQLQLPDSWKFAWVEDVLTWRVDMSGFEKLGEGFERVEFVVETPVIDAERDGPNAVQGVAIVYGLLQRELERVGRRLVGFCSTNDNGEDERQNYAIKDWLDTSSHQHWHISIQRTPDRTSNRTISFPGLRKWITPEGLRHYERVGEQVDGLVTFCAASWGTTIEVDVPTDGRRPIPAETGYPRNSFCPDPAVEKELIQWGVL</sequence>
<comment type="caution">
    <text evidence="1">The sequence shown here is derived from an EMBL/GenBank/DDBJ whole genome shotgun (WGS) entry which is preliminary data.</text>
</comment>
<reference evidence="1" key="1">
    <citation type="journal article" date="2020" name="Stud. Mycol.">
        <title>101 Dothideomycetes genomes: a test case for predicting lifestyles and emergence of pathogens.</title>
        <authorList>
            <person name="Haridas S."/>
            <person name="Albert R."/>
            <person name="Binder M."/>
            <person name="Bloem J."/>
            <person name="Labutti K."/>
            <person name="Salamov A."/>
            <person name="Andreopoulos B."/>
            <person name="Baker S."/>
            <person name="Barry K."/>
            <person name="Bills G."/>
            <person name="Bluhm B."/>
            <person name="Cannon C."/>
            <person name="Castanera R."/>
            <person name="Culley D."/>
            <person name="Daum C."/>
            <person name="Ezra D."/>
            <person name="Gonzalez J."/>
            <person name="Henrissat B."/>
            <person name="Kuo A."/>
            <person name="Liang C."/>
            <person name="Lipzen A."/>
            <person name="Lutzoni F."/>
            <person name="Magnuson J."/>
            <person name="Mondo S."/>
            <person name="Nolan M."/>
            <person name="Ohm R."/>
            <person name="Pangilinan J."/>
            <person name="Park H.-J."/>
            <person name="Ramirez L."/>
            <person name="Alfaro M."/>
            <person name="Sun H."/>
            <person name="Tritt A."/>
            <person name="Yoshinaga Y."/>
            <person name="Zwiers L.-H."/>
            <person name="Turgeon B."/>
            <person name="Goodwin S."/>
            <person name="Spatafora J."/>
            <person name="Crous P."/>
            <person name="Grigoriev I."/>
        </authorList>
    </citation>
    <scope>NUCLEOTIDE SEQUENCE</scope>
    <source>
        <strain evidence="1">ATCC 200398</strain>
    </source>
</reference>
<name>A0ACB6QQS6_9PLEO</name>
<evidence type="ECO:0000313" key="2">
    <source>
        <dbReference type="Proteomes" id="UP000799755"/>
    </source>
</evidence>
<evidence type="ECO:0000313" key="1">
    <source>
        <dbReference type="EMBL" id="KAF2469344.1"/>
    </source>
</evidence>
<protein>
    <submittedName>
        <fullName evidence="1">Uncharacterized protein</fullName>
    </submittedName>
</protein>